<sequence>MSYINTQASTAYQEAITATNAIEEPAIGFAKPADFTGAQLGTKCVIKQNNLQIELLAKILSEVTKVKEVLEQIKKEKAKEIPEDLITGLKNLKLGPTKEKSGLLRVYKNPKTLLEAEKSKQ</sequence>
<evidence type="ECO:0000313" key="1">
    <source>
        <dbReference type="EMBL" id="QBA88840.1"/>
    </source>
</evidence>
<accession>A0A411F6T8</accession>
<evidence type="ECO:0000313" key="2">
    <source>
        <dbReference type="Proteomes" id="UP000427621"/>
    </source>
</evidence>
<protein>
    <submittedName>
        <fullName evidence="1">ORF2</fullName>
    </submittedName>
</protein>
<proteinExistence type="predicted"/>
<name>A0A411F6T8_9VIRU</name>
<keyword evidence="2" id="KW-1185">Reference proteome</keyword>
<dbReference type="RefSeq" id="YP_010085994.1">
    <property type="nucleotide sequence ID" value="NC_055236.1"/>
</dbReference>
<organism evidence="1 2">
    <name type="scientific">Aglaonema bacilliform virus</name>
    <dbReference type="NCBI Taxonomy" id="1512278"/>
    <lineage>
        <taxon>Viruses</taxon>
        <taxon>Riboviria</taxon>
        <taxon>Pararnavirae</taxon>
        <taxon>Artverviricota</taxon>
        <taxon>Revtraviricetes</taxon>
        <taxon>Ortervirales</taxon>
        <taxon>Caulimoviridae</taxon>
        <taxon>Badnavirus</taxon>
        <taxon>Badnavirus aglaonemae</taxon>
    </lineage>
</organism>
<dbReference type="EMBL" id="MH384837">
    <property type="protein sequence ID" value="QBA88840.1"/>
    <property type="molecule type" value="Genomic_DNA"/>
</dbReference>
<dbReference type="GeneID" id="65101079"/>
<dbReference type="Proteomes" id="UP000427621">
    <property type="component" value="Segment"/>
</dbReference>
<dbReference type="KEGG" id="vg:65101079"/>
<reference evidence="1 2" key="1">
    <citation type="submission" date="2018-05" db="EMBL/GenBank/DDBJ databases">
        <title>Complete genome sequence of Aglaonema bacilliform virus.</title>
        <authorList>
            <person name="Alvarez-Quinto R.A."/>
            <person name="Moreno-Martinez J.M."/>
            <person name="Olszewski N.E."/>
            <person name="Lockhart B.E.L."/>
        </authorList>
    </citation>
    <scope>NUCLEOTIDE SEQUENCE [LARGE SCALE GENOMIC DNA]</scope>
    <source>
        <strain evidence="1">Minnesota</strain>
    </source>
</reference>